<dbReference type="InterPro" id="IPR004254">
    <property type="entry name" value="AdipoR/HlyIII-related"/>
</dbReference>
<dbReference type="Proteomes" id="UP000027002">
    <property type="component" value="Chromosome 1"/>
</dbReference>
<evidence type="ECO:0000256" key="3">
    <source>
        <dbReference type="ARBA" id="ARBA00022692"/>
    </source>
</evidence>
<dbReference type="HOGENOM" id="CLU_023075_2_0_1"/>
<feature type="binding site" evidence="6">
    <location>
        <position position="283"/>
    </location>
    <ligand>
        <name>Zn(2+)</name>
        <dbReference type="ChEBI" id="CHEBI:29105"/>
    </ligand>
</feature>
<comment type="similarity">
    <text evidence="2">Belongs to the ADIPOR family.</text>
</comment>
<keyword evidence="6" id="KW-0862">Zinc</keyword>
<evidence type="ECO:0000313" key="11">
    <source>
        <dbReference type="Proteomes" id="UP000054053"/>
    </source>
</evidence>
<evidence type="ECO:0000256" key="2">
    <source>
        <dbReference type="ARBA" id="ARBA00007018"/>
    </source>
</evidence>
<comment type="subcellular location">
    <subcellularLocation>
        <location evidence="1">Membrane</location>
        <topology evidence="1">Multi-pass membrane protein</topology>
    </subcellularLocation>
</comment>
<evidence type="ECO:0000313" key="9">
    <source>
        <dbReference type="EMBL" id="QUC15837.1"/>
    </source>
</evidence>
<organism evidence="8 11">
    <name type="scientific">Ustilaginoidea virens</name>
    <name type="common">Rice false smut fungus</name>
    <name type="synonym">Villosiclava virens</name>
    <dbReference type="NCBI Taxonomy" id="1159556"/>
    <lineage>
        <taxon>Eukaryota</taxon>
        <taxon>Fungi</taxon>
        <taxon>Dikarya</taxon>
        <taxon>Ascomycota</taxon>
        <taxon>Pezizomycotina</taxon>
        <taxon>Sordariomycetes</taxon>
        <taxon>Hypocreomycetidae</taxon>
        <taxon>Hypocreales</taxon>
        <taxon>Clavicipitaceae</taxon>
        <taxon>Ustilaginoidea</taxon>
    </lineage>
</organism>
<feature type="transmembrane region" description="Helical" evidence="7">
    <location>
        <begin position="148"/>
        <end position="171"/>
    </location>
</feature>
<dbReference type="EMBL" id="BBTG02000063">
    <property type="protein sequence ID" value="GAO19232.1"/>
    <property type="molecule type" value="Genomic_DNA"/>
</dbReference>
<sequence>MSEPPSHRRRRLSDPIHKVTSTVKMLERKSEAKLLLLWDELPAWRRDNIFITSGYRPIRASYTHAFQSLFYLHNESVNIWSHLLGAVAALSSAMYVYYVVQPRYEQATSEDVIVFSCFFGGATLCLGMSATFHALIDHSREVAKWGNKLDYMGIVALIVGSYVPALYYGFFCHPKLMVMYLNLICLLGVGCAIVSWVERFRSPRWRPYRAAMFIGLGLSGVVPVIHGTTIYGYSALEDRMSITCIIAHGAMYIFGAVLYAVRWPERSFPGAFDIWGSSHQIFHVFVLLAAATHFYGMAKAFDNHHLNGPQCAFE</sequence>
<feature type="transmembrane region" description="Helical" evidence="7">
    <location>
        <begin position="240"/>
        <end position="261"/>
    </location>
</feature>
<proteinExistence type="inferred from homology"/>
<evidence type="ECO:0000256" key="4">
    <source>
        <dbReference type="ARBA" id="ARBA00022989"/>
    </source>
</evidence>
<gene>
    <name evidence="9" type="ORF">UV8b_00078</name>
    <name evidence="8" type="ORF">UVI_02060450</name>
</gene>
<keyword evidence="10" id="KW-1185">Reference proteome</keyword>
<evidence type="ECO:0000313" key="8">
    <source>
        <dbReference type="EMBL" id="GAO19232.1"/>
    </source>
</evidence>
<feature type="transmembrane region" description="Helical" evidence="7">
    <location>
        <begin position="112"/>
        <end position="136"/>
    </location>
</feature>
<dbReference type="GO" id="GO:0038023">
    <property type="term" value="F:signaling receptor activity"/>
    <property type="evidence" value="ECO:0007669"/>
    <property type="project" value="TreeGrafter"/>
</dbReference>
<evidence type="ECO:0000256" key="7">
    <source>
        <dbReference type="SAM" id="Phobius"/>
    </source>
</evidence>
<evidence type="ECO:0000313" key="10">
    <source>
        <dbReference type="Proteomes" id="UP000027002"/>
    </source>
</evidence>
<feature type="binding site" evidence="6">
    <location>
        <position position="279"/>
    </location>
    <ligand>
        <name>Zn(2+)</name>
        <dbReference type="ChEBI" id="CHEBI:29105"/>
    </ligand>
</feature>
<evidence type="ECO:0000256" key="1">
    <source>
        <dbReference type="ARBA" id="ARBA00004141"/>
    </source>
</evidence>
<name>A0A063BUD7_USTVR</name>
<dbReference type="GO" id="GO:0046872">
    <property type="term" value="F:metal ion binding"/>
    <property type="evidence" value="ECO:0007669"/>
    <property type="project" value="UniProtKB-KW"/>
</dbReference>
<keyword evidence="4 7" id="KW-1133">Transmembrane helix</keyword>
<keyword evidence="5 7" id="KW-0472">Membrane</keyword>
<dbReference type="GeneID" id="66060856"/>
<feature type="transmembrane region" description="Helical" evidence="7">
    <location>
        <begin position="210"/>
        <end position="234"/>
    </location>
</feature>
<dbReference type="Proteomes" id="UP000054053">
    <property type="component" value="Unassembled WGS sequence"/>
</dbReference>
<accession>A0A063BUD7</accession>
<dbReference type="RefSeq" id="XP_042993510.1">
    <property type="nucleotide sequence ID" value="XM_043137576.1"/>
</dbReference>
<reference evidence="11" key="2">
    <citation type="journal article" date="2016" name="Genome Announc.">
        <title>Genome sequence of Ustilaginoidea virens IPU010, a rice pathogenic fungus causing false smut.</title>
        <authorList>
            <person name="Kumagai T."/>
            <person name="Ishii T."/>
            <person name="Terai G."/>
            <person name="Umemura M."/>
            <person name="Machida M."/>
            <person name="Asai K."/>
        </authorList>
    </citation>
    <scope>NUCLEOTIDE SEQUENCE [LARGE SCALE GENOMIC DNA]</scope>
    <source>
        <strain evidence="11">IPU010</strain>
    </source>
</reference>
<reference evidence="8" key="1">
    <citation type="journal article" date="2016" name="Genome Announc.">
        <title>Genome Sequence of Ustilaginoidea virens IPU010, a Rice Pathogenic Fungus Causing False Smut.</title>
        <authorList>
            <person name="Kumagai T."/>
            <person name="Ishii T."/>
            <person name="Terai G."/>
            <person name="Umemura M."/>
            <person name="Machida M."/>
            <person name="Asai K."/>
        </authorList>
    </citation>
    <scope>NUCLEOTIDE SEQUENCE [LARGE SCALE GENOMIC DNA]</scope>
    <source>
        <strain evidence="8">IPU010</strain>
    </source>
</reference>
<dbReference type="EMBL" id="CP072753">
    <property type="protein sequence ID" value="QUC15837.1"/>
    <property type="molecule type" value="Genomic_DNA"/>
</dbReference>
<dbReference type="GO" id="GO:0006882">
    <property type="term" value="P:intracellular zinc ion homeostasis"/>
    <property type="evidence" value="ECO:0007669"/>
    <property type="project" value="TreeGrafter"/>
</dbReference>
<evidence type="ECO:0000256" key="5">
    <source>
        <dbReference type="ARBA" id="ARBA00023136"/>
    </source>
</evidence>
<protein>
    <submittedName>
        <fullName evidence="8">Uncharacterized protein</fullName>
    </submittedName>
</protein>
<dbReference type="KEGG" id="uvi:66060856"/>
<keyword evidence="6" id="KW-0479">Metal-binding</keyword>
<dbReference type="OrthoDB" id="529367at2759"/>
<dbReference type="Pfam" id="PF03006">
    <property type="entry name" value="HlyIII"/>
    <property type="match status" value="1"/>
</dbReference>
<feature type="transmembrane region" description="Helical" evidence="7">
    <location>
        <begin position="79"/>
        <end position="100"/>
    </location>
</feature>
<feature type="transmembrane region" description="Helical" evidence="7">
    <location>
        <begin position="281"/>
        <end position="298"/>
    </location>
</feature>
<dbReference type="GO" id="GO:0016020">
    <property type="term" value="C:membrane"/>
    <property type="evidence" value="ECO:0007669"/>
    <property type="project" value="UniProtKB-SubCell"/>
</dbReference>
<evidence type="ECO:0000256" key="6">
    <source>
        <dbReference type="PIRSR" id="PIRSR604254-1"/>
    </source>
</evidence>
<keyword evidence="3 7" id="KW-0812">Transmembrane</keyword>
<dbReference type="PANTHER" id="PTHR20855">
    <property type="entry name" value="ADIPOR/PROGESTIN RECEPTOR-RELATED"/>
    <property type="match status" value="1"/>
</dbReference>
<feature type="binding site" evidence="6">
    <location>
        <position position="133"/>
    </location>
    <ligand>
        <name>Zn(2+)</name>
        <dbReference type="ChEBI" id="CHEBI:29105"/>
    </ligand>
</feature>
<dbReference type="STRING" id="1159556.A0A063BUD7"/>
<dbReference type="AlphaFoldDB" id="A0A063BUD7"/>
<dbReference type="PANTHER" id="PTHR20855:SF52">
    <property type="entry name" value="ADIPONECTIN RECEPTOR PROTEIN"/>
    <property type="match status" value="1"/>
</dbReference>
<feature type="transmembrane region" description="Helical" evidence="7">
    <location>
        <begin position="177"/>
        <end position="198"/>
    </location>
</feature>
<reference evidence="9" key="3">
    <citation type="submission" date="2020-03" db="EMBL/GenBank/DDBJ databases">
        <title>A mixture of massive structural variations and highly conserved coding sequences in Ustilaginoidea virens genome.</title>
        <authorList>
            <person name="Zhang K."/>
            <person name="Zhao Z."/>
            <person name="Zhang Z."/>
            <person name="Li Y."/>
            <person name="Hsiang T."/>
            <person name="Sun W."/>
        </authorList>
    </citation>
    <scope>NUCLEOTIDE SEQUENCE</scope>
    <source>
        <strain evidence="9">UV-8b</strain>
    </source>
</reference>